<reference evidence="1" key="1">
    <citation type="submission" date="2021-04" db="EMBL/GenBank/DDBJ databases">
        <title>Pseudonocardia sp. nov., isolated from sandy soil of mangrove forest.</title>
        <authorList>
            <person name="Zan Z."/>
            <person name="Huang R."/>
            <person name="Liu W."/>
        </authorList>
    </citation>
    <scope>NUCLEOTIDE SEQUENCE</scope>
    <source>
        <strain evidence="1">S2-4</strain>
    </source>
</reference>
<protein>
    <submittedName>
        <fullName evidence="1">Uncharacterized protein</fullName>
    </submittedName>
</protein>
<dbReference type="Proteomes" id="UP001165283">
    <property type="component" value="Unassembled WGS sequence"/>
</dbReference>
<accession>A0ABT0ZTE4</accession>
<gene>
    <name evidence="1" type="ORF">KDL28_02860</name>
</gene>
<dbReference type="RefSeq" id="WP_252435601.1">
    <property type="nucleotide sequence ID" value="NZ_JAGSOV010000009.1"/>
</dbReference>
<evidence type="ECO:0000313" key="1">
    <source>
        <dbReference type="EMBL" id="MCO1653989.1"/>
    </source>
</evidence>
<proteinExistence type="predicted"/>
<sequence length="96" mass="10586">MSGVFGQRVVLSQGRGPDVELRVTGTALYATYETLDGYPAVYDPYRELFCFARLSPEGAFLSTRVSVLSPPPPGLRRHVHEADHVRAAKIAALTRR</sequence>
<comment type="caution">
    <text evidence="1">The sequence shown here is derived from an EMBL/GenBank/DDBJ whole genome shotgun (WGS) entry which is preliminary data.</text>
</comment>
<dbReference type="EMBL" id="JAGSOV010000009">
    <property type="protein sequence ID" value="MCO1653989.1"/>
    <property type="molecule type" value="Genomic_DNA"/>
</dbReference>
<keyword evidence="2" id="KW-1185">Reference proteome</keyword>
<organism evidence="1 2">
    <name type="scientific">Pseudonocardia humida</name>
    <dbReference type="NCBI Taxonomy" id="2800819"/>
    <lineage>
        <taxon>Bacteria</taxon>
        <taxon>Bacillati</taxon>
        <taxon>Actinomycetota</taxon>
        <taxon>Actinomycetes</taxon>
        <taxon>Pseudonocardiales</taxon>
        <taxon>Pseudonocardiaceae</taxon>
        <taxon>Pseudonocardia</taxon>
    </lineage>
</organism>
<name>A0ABT0ZTE4_9PSEU</name>
<evidence type="ECO:0000313" key="2">
    <source>
        <dbReference type="Proteomes" id="UP001165283"/>
    </source>
</evidence>